<reference evidence="2" key="1">
    <citation type="submission" date="2021-06" db="EMBL/GenBank/DDBJ databases">
        <authorList>
            <person name="Kallberg Y."/>
            <person name="Tangrot J."/>
            <person name="Rosling A."/>
        </authorList>
    </citation>
    <scope>NUCLEOTIDE SEQUENCE</scope>
    <source>
        <strain evidence="2">MA453B</strain>
    </source>
</reference>
<comment type="caution">
    <text evidence="2">The sequence shown here is derived from an EMBL/GenBank/DDBJ whole genome shotgun (WGS) entry which is preliminary data.</text>
</comment>
<protein>
    <submittedName>
        <fullName evidence="2">930_t:CDS:1</fullName>
    </submittedName>
</protein>
<keyword evidence="3" id="KW-1185">Reference proteome</keyword>
<evidence type="ECO:0000256" key="1">
    <source>
        <dbReference type="SAM" id="Phobius"/>
    </source>
</evidence>
<evidence type="ECO:0000313" key="3">
    <source>
        <dbReference type="Proteomes" id="UP000789405"/>
    </source>
</evidence>
<dbReference type="EMBL" id="CAJVPY010001939">
    <property type="protein sequence ID" value="CAG8542624.1"/>
    <property type="molecule type" value="Genomic_DNA"/>
</dbReference>
<organism evidence="2 3">
    <name type="scientific">Dentiscutata erythropus</name>
    <dbReference type="NCBI Taxonomy" id="1348616"/>
    <lineage>
        <taxon>Eukaryota</taxon>
        <taxon>Fungi</taxon>
        <taxon>Fungi incertae sedis</taxon>
        <taxon>Mucoromycota</taxon>
        <taxon>Glomeromycotina</taxon>
        <taxon>Glomeromycetes</taxon>
        <taxon>Diversisporales</taxon>
        <taxon>Gigasporaceae</taxon>
        <taxon>Dentiscutata</taxon>
    </lineage>
</organism>
<gene>
    <name evidence="2" type="ORF">DERYTH_LOCUS4878</name>
</gene>
<feature type="transmembrane region" description="Helical" evidence="1">
    <location>
        <begin position="59"/>
        <end position="79"/>
    </location>
</feature>
<dbReference type="AlphaFoldDB" id="A0A9N9ATG1"/>
<feature type="transmembrane region" description="Helical" evidence="1">
    <location>
        <begin position="25"/>
        <end position="47"/>
    </location>
</feature>
<dbReference type="Proteomes" id="UP000789405">
    <property type="component" value="Unassembled WGS sequence"/>
</dbReference>
<evidence type="ECO:0000313" key="2">
    <source>
        <dbReference type="EMBL" id="CAG8542624.1"/>
    </source>
</evidence>
<accession>A0A9N9ATG1</accession>
<proteinExistence type="predicted"/>
<sequence length="80" mass="9065">MGLNNNDLLIQIHSNKREAFGDENFSILLLHIGKPGFDILLFSVLIFMNTSLLCQGGSFFWIIILKIILFATLLTLFQAH</sequence>
<name>A0A9N9ATG1_9GLOM</name>
<keyword evidence="1" id="KW-1133">Transmembrane helix</keyword>
<keyword evidence="1" id="KW-0812">Transmembrane</keyword>
<keyword evidence="1" id="KW-0472">Membrane</keyword>